<keyword evidence="3" id="KW-0237">DNA synthesis</keyword>
<evidence type="ECO:0000256" key="4">
    <source>
        <dbReference type="ARBA" id="ARBA00022679"/>
    </source>
</evidence>
<evidence type="ECO:0000256" key="6">
    <source>
        <dbReference type="ARBA" id="ARBA00022777"/>
    </source>
</evidence>
<dbReference type="AlphaFoldDB" id="A0A6C0BDY1"/>
<keyword evidence="5" id="KW-0547">Nucleotide-binding</keyword>
<keyword evidence="7" id="KW-0067">ATP-binding</keyword>
<dbReference type="GO" id="GO:0004797">
    <property type="term" value="F:thymidine kinase activity"/>
    <property type="evidence" value="ECO:0007669"/>
    <property type="project" value="UniProtKB-EC"/>
</dbReference>
<dbReference type="InterPro" id="IPR001267">
    <property type="entry name" value="Thymidine_kinase"/>
</dbReference>
<dbReference type="PIRSF" id="PIRSF035805">
    <property type="entry name" value="TK_cell"/>
    <property type="match status" value="1"/>
</dbReference>
<protein>
    <recommendedName>
        <fullName evidence="2">thymidine kinase</fullName>
        <ecNumber evidence="2">2.7.1.21</ecNumber>
    </recommendedName>
</protein>
<reference evidence="8" key="1">
    <citation type="journal article" date="2020" name="Nature">
        <title>Giant virus diversity and host interactions through global metagenomics.</title>
        <authorList>
            <person name="Schulz F."/>
            <person name="Roux S."/>
            <person name="Paez-Espino D."/>
            <person name="Jungbluth S."/>
            <person name="Walsh D.A."/>
            <person name="Denef V.J."/>
            <person name="McMahon K.D."/>
            <person name="Konstantinidis K.T."/>
            <person name="Eloe-Fadrosh E.A."/>
            <person name="Kyrpides N.C."/>
            <person name="Woyke T."/>
        </authorList>
    </citation>
    <scope>NUCLEOTIDE SEQUENCE</scope>
    <source>
        <strain evidence="8">GVMAG-M-3300010160-4</strain>
    </source>
</reference>
<dbReference type="GO" id="GO:0046104">
    <property type="term" value="P:thymidine metabolic process"/>
    <property type="evidence" value="ECO:0007669"/>
    <property type="project" value="TreeGrafter"/>
</dbReference>
<dbReference type="Pfam" id="PF00265">
    <property type="entry name" value="TK"/>
    <property type="match status" value="1"/>
</dbReference>
<comment type="similarity">
    <text evidence="1">Belongs to the thymidine kinase family.</text>
</comment>
<dbReference type="SUPFAM" id="SSF57716">
    <property type="entry name" value="Glucocorticoid receptor-like (DNA-binding domain)"/>
    <property type="match status" value="1"/>
</dbReference>
<evidence type="ECO:0000256" key="1">
    <source>
        <dbReference type="ARBA" id="ARBA00007587"/>
    </source>
</evidence>
<dbReference type="GO" id="GO:0005524">
    <property type="term" value="F:ATP binding"/>
    <property type="evidence" value="ECO:0007669"/>
    <property type="project" value="UniProtKB-KW"/>
</dbReference>
<accession>A0A6C0BDY1</accession>
<dbReference type="EC" id="2.7.1.21" evidence="2"/>
<evidence type="ECO:0000256" key="2">
    <source>
        <dbReference type="ARBA" id="ARBA00012118"/>
    </source>
</evidence>
<evidence type="ECO:0000313" key="8">
    <source>
        <dbReference type="EMBL" id="QHS89971.1"/>
    </source>
</evidence>
<keyword evidence="4" id="KW-0808">Transferase</keyword>
<name>A0A6C0BDY1_9ZZZZ</name>
<evidence type="ECO:0000256" key="7">
    <source>
        <dbReference type="ARBA" id="ARBA00022840"/>
    </source>
</evidence>
<dbReference type="EMBL" id="MN739122">
    <property type="protein sequence ID" value="QHS89971.1"/>
    <property type="molecule type" value="Genomic_DNA"/>
</dbReference>
<dbReference type="Gene3D" id="3.40.50.300">
    <property type="entry name" value="P-loop containing nucleotide triphosphate hydrolases"/>
    <property type="match status" value="1"/>
</dbReference>
<dbReference type="PANTHER" id="PTHR11441:SF0">
    <property type="entry name" value="THYMIDINE KINASE, CYTOSOLIC"/>
    <property type="match status" value="1"/>
</dbReference>
<dbReference type="InterPro" id="IPR027417">
    <property type="entry name" value="P-loop_NTPase"/>
</dbReference>
<dbReference type="Gene3D" id="3.30.60.20">
    <property type="match status" value="1"/>
</dbReference>
<sequence>MSLIIYSGCMFSSKTKTMLSKLSHLMDIFPNKKAILITSIKDTRGKLIDDINKDIEIYNFTDGVITEDASQIITSHSSLFNGIPRGTNALIRTLYLKDVNVSNFDIIAVDEGQFFTDLYDSVKKWVDGFDKYVLVASLDSNFKREPFGEIHKLIPICNEFHKMKGNCRYCIRELGDAVNMESLPLASFTARITDSEEEILTGGMNDYEATCRRHHPYSKEIKNNVKNGLF</sequence>
<keyword evidence="6" id="KW-0418">Kinase</keyword>
<proteinExistence type="inferred from homology"/>
<evidence type="ECO:0000256" key="5">
    <source>
        <dbReference type="ARBA" id="ARBA00022741"/>
    </source>
</evidence>
<dbReference type="GO" id="GO:0071897">
    <property type="term" value="P:DNA biosynthetic process"/>
    <property type="evidence" value="ECO:0007669"/>
    <property type="project" value="UniProtKB-KW"/>
</dbReference>
<dbReference type="PANTHER" id="PTHR11441">
    <property type="entry name" value="THYMIDINE KINASE"/>
    <property type="match status" value="1"/>
</dbReference>
<dbReference type="SUPFAM" id="SSF52540">
    <property type="entry name" value="P-loop containing nucleoside triphosphate hydrolases"/>
    <property type="match status" value="1"/>
</dbReference>
<organism evidence="8">
    <name type="scientific">viral metagenome</name>
    <dbReference type="NCBI Taxonomy" id="1070528"/>
    <lineage>
        <taxon>unclassified sequences</taxon>
        <taxon>metagenomes</taxon>
        <taxon>organismal metagenomes</taxon>
    </lineage>
</organism>
<evidence type="ECO:0000256" key="3">
    <source>
        <dbReference type="ARBA" id="ARBA00022634"/>
    </source>
</evidence>